<dbReference type="Gene3D" id="3.40.50.2300">
    <property type="match status" value="2"/>
</dbReference>
<dbReference type="GO" id="GO:0000155">
    <property type="term" value="F:phosphorelay sensor kinase activity"/>
    <property type="evidence" value="ECO:0007669"/>
    <property type="project" value="InterPro"/>
</dbReference>
<dbReference type="InterPro" id="IPR000700">
    <property type="entry name" value="PAS-assoc_C"/>
</dbReference>
<dbReference type="SUPFAM" id="SSF52172">
    <property type="entry name" value="CheY-like"/>
    <property type="match status" value="2"/>
</dbReference>
<dbReference type="PROSITE" id="PS50109">
    <property type="entry name" value="HIS_KIN"/>
    <property type="match status" value="1"/>
</dbReference>
<dbReference type="RefSeq" id="WP_012121160.1">
    <property type="nucleotide sequence ID" value="NC_009767.1"/>
</dbReference>
<dbReference type="AlphaFoldDB" id="A7NMH4"/>
<feature type="domain" description="Response regulatory" evidence="8">
    <location>
        <begin position="521"/>
        <end position="635"/>
    </location>
</feature>
<dbReference type="SMART" id="SM00387">
    <property type="entry name" value="HATPase_c"/>
    <property type="match status" value="1"/>
</dbReference>
<dbReference type="Gene3D" id="3.30.565.10">
    <property type="entry name" value="Histidine kinase-like ATPase, C-terminal domain"/>
    <property type="match status" value="1"/>
</dbReference>
<dbReference type="NCBIfam" id="TIGR00229">
    <property type="entry name" value="sensory_box"/>
    <property type="match status" value="1"/>
</dbReference>
<organism evidence="11 12">
    <name type="scientific">Roseiflexus castenholzii (strain DSM 13941 / HLO8)</name>
    <dbReference type="NCBI Taxonomy" id="383372"/>
    <lineage>
        <taxon>Bacteria</taxon>
        <taxon>Bacillati</taxon>
        <taxon>Chloroflexota</taxon>
        <taxon>Chloroflexia</taxon>
        <taxon>Chloroflexales</taxon>
        <taxon>Roseiflexineae</taxon>
        <taxon>Roseiflexaceae</taxon>
        <taxon>Roseiflexus</taxon>
    </lineage>
</organism>
<feature type="modified residue" description="4-aspartylphosphate" evidence="6">
    <location>
        <position position="571"/>
    </location>
</feature>
<evidence type="ECO:0000313" key="11">
    <source>
        <dbReference type="EMBL" id="ABU58736.1"/>
    </source>
</evidence>
<dbReference type="InterPro" id="IPR011006">
    <property type="entry name" value="CheY-like_superfamily"/>
</dbReference>
<dbReference type="InterPro" id="IPR003661">
    <property type="entry name" value="HisK_dim/P_dom"/>
</dbReference>
<dbReference type="PROSITE" id="PS50110">
    <property type="entry name" value="RESPONSE_REGULATORY"/>
    <property type="match status" value="2"/>
</dbReference>
<dbReference type="SUPFAM" id="SSF55785">
    <property type="entry name" value="PYP-like sensor domain (PAS domain)"/>
    <property type="match status" value="1"/>
</dbReference>
<keyword evidence="3 6" id="KW-0597">Phosphoprotein</keyword>
<dbReference type="InterPro" id="IPR036097">
    <property type="entry name" value="HisK_dim/P_sf"/>
</dbReference>
<dbReference type="CDD" id="cd00156">
    <property type="entry name" value="REC"/>
    <property type="match status" value="1"/>
</dbReference>
<evidence type="ECO:0000259" key="7">
    <source>
        <dbReference type="PROSITE" id="PS50109"/>
    </source>
</evidence>
<keyword evidence="5" id="KW-0902">Two-component regulatory system</keyword>
<dbReference type="InterPro" id="IPR036890">
    <property type="entry name" value="HATPase_C_sf"/>
</dbReference>
<name>A7NMH4_ROSCS</name>
<dbReference type="InterPro" id="IPR001789">
    <property type="entry name" value="Sig_transdc_resp-reg_receiver"/>
</dbReference>
<dbReference type="Pfam" id="PF00072">
    <property type="entry name" value="Response_reg"/>
    <property type="match status" value="2"/>
</dbReference>
<evidence type="ECO:0000256" key="4">
    <source>
        <dbReference type="ARBA" id="ARBA00022777"/>
    </source>
</evidence>
<dbReference type="SUPFAM" id="SSF55874">
    <property type="entry name" value="ATPase domain of HSP90 chaperone/DNA topoisomerase II/histidine kinase"/>
    <property type="match status" value="1"/>
</dbReference>
<feature type="domain" description="Histidine kinase" evidence="7">
    <location>
        <begin position="277"/>
        <end position="500"/>
    </location>
</feature>
<gene>
    <name evidence="11" type="ordered locus">Rcas_2665</name>
</gene>
<sequence>MTGAERVRLLLIEDDELHIELIQRAFEPWQSLFDLTVAHTLREARALLDDDAFRFDLLICDWRLPDGDGLELLDPSDPLPLLVMTGYGNERVAVEAIRAGALDYIVKSEAAFIDLPRVAQHALRQWRAIQTQYRTEQALREIEARYRLITENTSDLIAILDEQHRFRYVSPSAVNLLGRTPEELIGHDAFDDLHPDDMPNSAAYWQEIALRKRTTATFRYRHAGGSWRWFECDIKAVVQDGAPAAIVIARDITARRELEERLLQMQKMDALGRLSGGVAHDFNNLLAVIAGCTELARQSLPDDHPAMLELIEIQHATERASALTRQLLAFAHRQKFDPRPIDLNALIQDMHKLLRRLIREDITLHTRLAPDLWHVRADPGQIEQVLVNLAVNARDAMAVGGALTIATTNVVADEAFERRYPSLKAGEYVCLTVSDTGIGMDEETRRRAFEPFFTTKKPGEGTGLGLATCYGIVTRHGGAIDLASEPGCGTVVTIYLPRASVEGAQASETVDQSAGLDGSETIMLVEDDPAVRSLVARTLRAHGYTVLEASSDQEAIAHAAQDATIHLLLSDHVIPHTSGVALADRLTFLQPRMRVLFMTGYVVEPQQNAHRATDAPVIEKPFTPTELLHRVRALLDA</sequence>
<dbReference type="InterPro" id="IPR004358">
    <property type="entry name" value="Sig_transdc_His_kin-like_C"/>
</dbReference>
<dbReference type="Gene3D" id="1.10.287.130">
    <property type="match status" value="1"/>
</dbReference>
<dbReference type="InterPro" id="IPR013656">
    <property type="entry name" value="PAS_4"/>
</dbReference>
<dbReference type="Proteomes" id="UP000000263">
    <property type="component" value="Chromosome"/>
</dbReference>
<dbReference type="Gene3D" id="3.30.450.20">
    <property type="entry name" value="PAS domain"/>
    <property type="match status" value="1"/>
</dbReference>
<dbReference type="eggNOG" id="COG4191">
    <property type="taxonomic scope" value="Bacteria"/>
</dbReference>
<dbReference type="STRING" id="383372.Rcas_2665"/>
<dbReference type="SMART" id="SM00388">
    <property type="entry name" value="HisKA"/>
    <property type="match status" value="1"/>
</dbReference>
<feature type="modified residue" description="4-aspartylphosphate" evidence="6">
    <location>
        <position position="61"/>
    </location>
</feature>
<evidence type="ECO:0000313" key="12">
    <source>
        <dbReference type="Proteomes" id="UP000000263"/>
    </source>
</evidence>
<accession>A7NMH4</accession>
<keyword evidence="4 11" id="KW-0808">Transferase</keyword>
<evidence type="ECO:0000259" key="8">
    <source>
        <dbReference type="PROSITE" id="PS50110"/>
    </source>
</evidence>
<dbReference type="PROSITE" id="PS50112">
    <property type="entry name" value="PAS"/>
    <property type="match status" value="1"/>
</dbReference>
<dbReference type="KEGG" id="rca:Rcas_2665"/>
<evidence type="ECO:0000256" key="1">
    <source>
        <dbReference type="ARBA" id="ARBA00000085"/>
    </source>
</evidence>
<keyword evidence="4 11" id="KW-0418">Kinase</keyword>
<dbReference type="SUPFAM" id="SSF47384">
    <property type="entry name" value="Homodimeric domain of signal transducing histidine kinase"/>
    <property type="match status" value="1"/>
</dbReference>
<dbReference type="InterPro" id="IPR003594">
    <property type="entry name" value="HATPase_dom"/>
</dbReference>
<evidence type="ECO:0000256" key="5">
    <source>
        <dbReference type="ARBA" id="ARBA00023012"/>
    </source>
</evidence>
<dbReference type="PANTHER" id="PTHR43065:SF42">
    <property type="entry name" value="TWO-COMPONENT SENSOR PPRA"/>
    <property type="match status" value="1"/>
</dbReference>
<evidence type="ECO:0000256" key="2">
    <source>
        <dbReference type="ARBA" id="ARBA00012438"/>
    </source>
</evidence>
<dbReference type="CDD" id="cd00130">
    <property type="entry name" value="PAS"/>
    <property type="match status" value="1"/>
</dbReference>
<dbReference type="eggNOG" id="COG2204">
    <property type="taxonomic scope" value="Bacteria"/>
</dbReference>
<dbReference type="EMBL" id="CP000804">
    <property type="protein sequence ID" value="ABU58736.1"/>
    <property type="molecule type" value="Genomic_DNA"/>
</dbReference>
<dbReference type="PANTHER" id="PTHR43065">
    <property type="entry name" value="SENSOR HISTIDINE KINASE"/>
    <property type="match status" value="1"/>
</dbReference>
<dbReference type="PRINTS" id="PR00344">
    <property type="entry name" value="BCTRLSENSOR"/>
</dbReference>
<dbReference type="PROSITE" id="PS50113">
    <property type="entry name" value="PAC"/>
    <property type="match status" value="1"/>
</dbReference>
<keyword evidence="12" id="KW-1185">Reference proteome</keyword>
<dbReference type="InterPro" id="IPR035965">
    <property type="entry name" value="PAS-like_dom_sf"/>
</dbReference>
<dbReference type="HOGENOM" id="CLU_000445_114_51_0"/>
<evidence type="ECO:0000256" key="6">
    <source>
        <dbReference type="PROSITE-ProRule" id="PRU00169"/>
    </source>
</evidence>
<dbReference type="OrthoDB" id="9784397at2"/>
<evidence type="ECO:0000259" key="10">
    <source>
        <dbReference type="PROSITE" id="PS50113"/>
    </source>
</evidence>
<comment type="catalytic activity">
    <reaction evidence="1">
        <text>ATP + protein L-histidine = ADP + protein N-phospho-L-histidine.</text>
        <dbReference type="EC" id="2.7.13.3"/>
    </reaction>
</comment>
<dbReference type="SMART" id="SM00448">
    <property type="entry name" value="REC"/>
    <property type="match status" value="2"/>
</dbReference>
<dbReference type="EC" id="2.7.13.3" evidence="2"/>
<reference evidence="11 12" key="1">
    <citation type="submission" date="2007-08" db="EMBL/GenBank/DDBJ databases">
        <title>Complete sequence of Roseiflexus castenholzii DSM 13941.</title>
        <authorList>
            <consortium name="US DOE Joint Genome Institute"/>
            <person name="Copeland A."/>
            <person name="Lucas S."/>
            <person name="Lapidus A."/>
            <person name="Barry K."/>
            <person name="Glavina del Rio T."/>
            <person name="Dalin E."/>
            <person name="Tice H."/>
            <person name="Pitluck S."/>
            <person name="Thompson L.S."/>
            <person name="Brettin T."/>
            <person name="Bruce D."/>
            <person name="Detter J.C."/>
            <person name="Han C."/>
            <person name="Tapia R."/>
            <person name="Schmutz J."/>
            <person name="Larimer F."/>
            <person name="Land M."/>
            <person name="Hauser L."/>
            <person name="Kyrpides N."/>
            <person name="Mikhailova N."/>
            <person name="Bryant D.A."/>
            <person name="Hanada S."/>
            <person name="Tsukatani Y."/>
            <person name="Richardson P."/>
        </authorList>
    </citation>
    <scope>NUCLEOTIDE SEQUENCE [LARGE SCALE GENOMIC DNA]</scope>
    <source>
        <strain evidence="12">DSM 13941 / HLO8</strain>
    </source>
</reference>
<dbReference type="InterPro" id="IPR000014">
    <property type="entry name" value="PAS"/>
</dbReference>
<dbReference type="SMART" id="SM00091">
    <property type="entry name" value="PAS"/>
    <property type="match status" value="1"/>
</dbReference>
<feature type="domain" description="PAS" evidence="9">
    <location>
        <begin position="142"/>
        <end position="213"/>
    </location>
</feature>
<dbReference type="InterPro" id="IPR005467">
    <property type="entry name" value="His_kinase_dom"/>
</dbReference>
<feature type="domain" description="Response regulatory" evidence="8">
    <location>
        <begin position="8"/>
        <end position="122"/>
    </location>
</feature>
<dbReference type="Pfam" id="PF02518">
    <property type="entry name" value="HATPase_c"/>
    <property type="match status" value="1"/>
</dbReference>
<feature type="domain" description="PAC" evidence="10">
    <location>
        <begin position="214"/>
        <end position="264"/>
    </location>
</feature>
<dbReference type="Pfam" id="PF08448">
    <property type="entry name" value="PAS_4"/>
    <property type="match status" value="1"/>
</dbReference>
<evidence type="ECO:0000259" key="9">
    <source>
        <dbReference type="PROSITE" id="PS50112"/>
    </source>
</evidence>
<protein>
    <recommendedName>
        <fullName evidence="2">histidine kinase</fullName>
        <ecNumber evidence="2">2.7.13.3</ecNumber>
    </recommendedName>
</protein>
<evidence type="ECO:0000256" key="3">
    <source>
        <dbReference type="ARBA" id="ARBA00022553"/>
    </source>
</evidence>
<proteinExistence type="predicted"/>